<keyword evidence="1" id="KW-0812">Transmembrane</keyword>
<proteinExistence type="predicted"/>
<keyword evidence="1" id="KW-1133">Transmembrane helix</keyword>
<dbReference type="AlphaFoldDB" id="A0A0S4KG71"/>
<sequence length="189" mass="21644">MTLFSVIFSCFQDVIFIFITCSGVLVCLLPAAPNHFPSSLCRRFGRFHPSRFTRFLRHCRLASAENSRGICLRSVIAFKNNATSQVRQHPSFTGESNRTVDAGLRILHTHNKKKSSGTFCMTLRKSAGSTCASHRRKPKRKLLFLFFFFFSFQCEKESSSKKKLLRTFESTQRREYNNGTAKCVACCWS</sequence>
<evidence type="ECO:0000313" key="2">
    <source>
        <dbReference type="EMBL" id="CUI14655.1"/>
    </source>
</evidence>
<dbReference type="Proteomes" id="UP000051952">
    <property type="component" value="Unassembled WGS sequence"/>
</dbReference>
<accession>A0A0S4KG71</accession>
<reference evidence="3" key="1">
    <citation type="submission" date="2015-09" db="EMBL/GenBank/DDBJ databases">
        <authorList>
            <consortium name="Pathogen Informatics"/>
        </authorList>
    </citation>
    <scope>NUCLEOTIDE SEQUENCE [LARGE SCALE GENOMIC DNA]</scope>
    <source>
        <strain evidence="3">Lake Konstanz</strain>
    </source>
</reference>
<protein>
    <submittedName>
        <fullName evidence="2">Membrane-associated protein, putative</fullName>
    </submittedName>
</protein>
<keyword evidence="3" id="KW-1185">Reference proteome</keyword>
<evidence type="ECO:0000256" key="1">
    <source>
        <dbReference type="SAM" id="Phobius"/>
    </source>
</evidence>
<keyword evidence="1" id="KW-0472">Membrane</keyword>
<dbReference type="EMBL" id="CYKH01001474">
    <property type="protein sequence ID" value="CUI14655.1"/>
    <property type="molecule type" value="Genomic_DNA"/>
</dbReference>
<name>A0A0S4KG71_BODSA</name>
<feature type="transmembrane region" description="Helical" evidence="1">
    <location>
        <begin position="6"/>
        <end position="32"/>
    </location>
</feature>
<evidence type="ECO:0000313" key="3">
    <source>
        <dbReference type="Proteomes" id="UP000051952"/>
    </source>
</evidence>
<organism evidence="2 3">
    <name type="scientific">Bodo saltans</name>
    <name type="common">Flagellated protozoan</name>
    <dbReference type="NCBI Taxonomy" id="75058"/>
    <lineage>
        <taxon>Eukaryota</taxon>
        <taxon>Discoba</taxon>
        <taxon>Euglenozoa</taxon>
        <taxon>Kinetoplastea</taxon>
        <taxon>Metakinetoplastina</taxon>
        <taxon>Eubodonida</taxon>
        <taxon>Bodonidae</taxon>
        <taxon>Bodo</taxon>
    </lineage>
</organism>
<gene>
    <name evidence="2" type="ORF">BSAL_01095</name>
</gene>
<dbReference type="VEuPathDB" id="TriTrypDB:BSAL_01095"/>